<dbReference type="SUPFAM" id="SSF52540">
    <property type="entry name" value="P-loop containing nucleoside triphosphate hydrolases"/>
    <property type="match status" value="1"/>
</dbReference>
<keyword evidence="2 10" id="KW-0547">Nucleotide-binding</keyword>
<dbReference type="Gene3D" id="3.40.50.300">
    <property type="entry name" value="P-loop containing nucleotide triphosphate hydrolases"/>
    <property type="match status" value="2"/>
</dbReference>
<dbReference type="AlphaFoldDB" id="A0A6A7K720"/>
<evidence type="ECO:0000256" key="11">
    <source>
        <dbReference type="RuleBase" id="RU364053"/>
    </source>
</evidence>
<evidence type="ECO:0000256" key="2">
    <source>
        <dbReference type="ARBA" id="ARBA00022741"/>
    </source>
</evidence>
<evidence type="ECO:0000313" key="14">
    <source>
        <dbReference type="EMBL" id="MPW24913.1"/>
    </source>
</evidence>
<name>A0A6A7K720_9FIRM</name>
<organism evidence="14 15">
    <name type="scientific">Alkalibaculum sporogenes</name>
    <dbReference type="NCBI Taxonomy" id="2655001"/>
    <lineage>
        <taxon>Bacteria</taxon>
        <taxon>Bacillati</taxon>
        <taxon>Bacillota</taxon>
        <taxon>Clostridia</taxon>
        <taxon>Eubacteriales</taxon>
        <taxon>Eubacteriaceae</taxon>
        <taxon>Alkalibaculum</taxon>
    </lineage>
</organism>
<evidence type="ECO:0000256" key="7">
    <source>
        <dbReference type="ARBA" id="ARBA00023235"/>
    </source>
</evidence>
<dbReference type="GO" id="GO:0000725">
    <property type="term" value="P:recombinational repair"/>
    <property type="evidence" value="ECO:0007669"/>
    <property type="project" value="TreeGrafter"/>
</dbReference>
<dbReference type="PROSITE" id="PS51217">
    <property type="entry name" value="UVRD_HELICASE_CTER"/>
    <property type="match status" value="1"/>
</dbReference>
<evidence type="ECO:0000256" key="10">
    <source>
        <dbReference type="PROSITE-ProRule" id="PRU00560"/>
    </source>
</evidence>
<dbReference type="Gene3D" id="1.10.10.160">
    <property type="match status" value="1"/>
</dbReference>
<dbReference type="GO" id="GO:0005524">
    <property type="term" value="F:ATP binding"/>
    <property type="evidence" value="ECO:0007669"/>
    <property type="project" value="UniProtKB-UniRule"/>
</dbReference>
<dbReference type="CDD" id="cd17932">
    <property type="entry name" value="DEXQc_UvrD"/>
    <property type="match status" value="1"/>
</dbReference>
<keyword evidence="4 10" id="KW-0347">Helicase</keyword>
<evidence type="ECO:0000259" key="12">
    <source>
        <dbReference type="PROSITE" id="PS51198"/>
    </source>
</evidence>
<dbReference type="FunFam" id="1.10.486.10:FF:000003">
    <property type="entry name" value="ATP-dependent DNA helicase"/>
    <property type="match status" value="1"/>
</dbReference>
<dbReference type="PANTHER" id="PTHR11070">
    <property type="entry name" value="UVRD / RECB / PCRA DNA HELICASE FAMILY MEMBER"/>
    <property type="match status" value="1"/>
</dbReference>
<dbReference type="GO" id="GO:0006260">
    <property type="term" value="P:DNA replication"/>
    <property type="evidence" value="ECO:0007669"/>
    <property type="project" value="InterPro"/>
</dbReference>
<comment type="catalytic activity">
    <reaction evidence="9 11">
        <text>ATP + H2O = ADP + phosphate + H(+)</text>
        <dbReference type="Rhea" id="RHEA:13065"/>
        <dbReference type="ChEBI" id="CHEBI:15377"/>
        <dbReference type="ChEBI" id="CHEBI:15378"/>
        <dbReference type="ChEBI" id="CHEBI:30616"/>
        <dbReference type="ChEBI" id="CHEBI:43474"/>
        <dbReference type="ChEBI" id="CHEBI:456216"/>
        <dbReference type="EC" id="5.6.2.4"/>
    </reaction>
</comment>
<dbReference type="InterPro" id="IPR000212">
    <property type="entry name" value="DNA_helicase_UvrD/REP"/>
</dbReference>
<evidence type="ECO:0000256" key="1">
    <source>
        <dbReference type="ARBA" id="ARBA00009922"/>
    </source>
</evidence>
<reference evidence="14 15" key="1">
    <citation type="submission" date="2019-10" db="EMBL/GenBank/DDBJ databases">
        <title>Alkalibaculum tamaniensis sp.nov., a new alkaliphilic acetogen, isolated on methoxylated aromatics from a mud volcano.</title>
        <authorList>
            <person name="Khomyakova M.A."/>
            <person name="Merkel A.Y."/>
            <person name="Bonch-Osmolovskaya E.A."/>
            <person name="Slobodkin A.I."/>
        </authorList>
    </citation>
    <scope>NUCLEOTIDE SEQUENCE [LARGE SCALE GENOMIC DNA]</scope>
    <source>
        <strain evidence="14 15">M08DMB</strain>
    </source>
</reference>
<dbReference type="Pfam" id="PF00580">
    <property type="entry name" value="UvrD-helicase"/>
    <property type="match status" value="1"/>
</dbReference>
<evidence type="ECO:0000256" key="9">
    <source>
        <dbReference type="ARBA" id="ARBA00048988"/>
    </source>
</evidence>
<keyword evidence="6 11" id="KW-0238">DNA-binding</keyword>
<dbReference type="InterPro" id="IPR027417">
    <property type="entry name" value="P-loop_NTPase"/>
</dbReference>
<dbReference type="GO" id="GO:0033202">
    <property type="term" value="C:DNA helicase complex"/>
    <property type="evidence" value="ECO:0007669"/>
    <property type="project" value="TreeGrafter"/>
</dbReference>
<dbReference type="GO" id="GO:0005829">
    <property type="term" value="C:cytosol"/>
    <property type="evidence" value="ECO:0007669"/>
    <property type="project" value="TreeGrafter"/>
</dbReference>
<gene>
    <name evidence="14" type="primary">pcrA</name>
    <name evidence="14" type="ORF">GC105_03795</name>
</gene>
<evidence type="ECO:0000259" key="13">
    <source>
        <dbReference type="PROSITE" id="PS51217"/>
    </source>
</evidence>
<evidence type="ECO:0000256" key="4">
    <source>
        <dbReference type="ARBA" id="ARBA00022806"/>
    </source>
</evidence>
<dbReference type="NCBIfam" id="TIGR01073">
    <property type="entry name" value="pcrA"/>
    <property type="match status" value="1"/>
</dbReference>
<feature type="domain" description="UvrD-like helicase C-terminal" evidence="13">
    <location>
        <begin position="286"/>
        <end position="561"/>
    </location>
</feature>
<proteinExistence type="inferred from homology"/>
<dbReference type="GO" id="GO:0043138">
    <property type="term" value="F:3'-5' DNA helicase activity"/>
    <property type="evidence" value="ECO:0007669"/>
    <property type="project" value="UniProtKB-EC"/>
</dbReference>
<protein>
    <recommendedName>
        <fullName evidence="11">ATP-dependent DNA helicase</fullName>
        <ecNumber evidence="11">5.6.2.4</ecNumber>
    </recommendedName>
</protein>
<comment type="similarity">
    <text evidence="1 11">Belongs to the helicase family. UvrD subfamily.</text>
</comment>
<accession>A0A6A7K720</accession>
<dbReference type="Pfam" id="PF21196">
    <property type="entry name" value="PcrA_UvrD_tudor"/>
    <property type="match status" value="1"/>
</dbReference>
<dbReference type="EMBL" id="WHNX01000004">
    <property type="protein sequence ID" value="MPW24913.1"/>
    <property type="molecule type" value="Genomic_DNA"/>
</dbReference>
<keyword evidence="15" id="KW-1185">Reference proteome</keyword>
<keyword evidence="3 10" id="KW-0378">Hydrolase</keyword>
<dbReference type="RefSeq" id="WP_152801876.1">
    <property type="nucleotide sequence ID" value="NZ_WHNX01000004.1"/>
</dbReference>
<dbReference type="InterPro" id="IPR014017">
    <property type="entry name" value="DNA_helicase_UvrD-like_C"/>
</dbReference>
<dbReference type="InterPro" id="IPR005751">
    <property type="entry name" value="ATP-dep_DNA_helicase_PcrA"/>
</dbReference>
<feature type="binding site" evidence="10">
    <location>
        <begin position="26"/>
        <end position="33"/>
    </location>
    <ligand>
        <name>ATP</name>
        <dbReference type="ChEBI" id="CHEBI:30616"/>
    </ligand>
</feature>
<feature type="domain" description="UvrD-like helicase ATP-binding" evidence="12">
    <location>
        <begin position="5"/>
        <end position="285"/>
    </location>
</feature>
<dbReference type="Pfam" id="PF13361">
    <property type="entry name" value="UvrD_C"/>
    <property type="match status" value="1"/>
</dbReference>
<comment type="caution">
    <text evidence="14">The sequence shown here is derived from an EMBL/GenBank/DDBJ whole genome shotgun (WGS) entry which is preliminary data.</text>
</comment>
<sequence length="736" mass="83667">MDLLQGLNDRQQKAVLHTDGALLILAGAGSGKTRTIIHRIAHIIQSGKARPYEILALTFTNKAAQEMKDRIIKMNIPDANGLWMSTFHSLCARLLRVHSNLIGYERSFVIYDSSDQKSILKECFKELNIDDKSMPIASVSSAISKAKEKGHSVIKFERDNQGDYKGEKIASIYKLYQNKLISNNAMDFDDLLVNVVKLLEENEEILNHYQNKFKYIVVDEYQDTNPIQYRIVGLLANKYKNLCVCGDDDQSIYGFRGADIRNILEFEKDFNNAEIIRLEQNYRSSSVIIEAANCVIQNNPQRKSKEMWTDNSSGELIELKQLFSEREESDYIAAKIKEMVKTTDYNYGDFTILYRTNAQSRVFEESFMSRGIPYQIIGGLKFYSRMEIKDIISYLILLENAKDDVSFKRVINIPKRGIGNATIEKIQQFADFKGESLFEVVLNVEEIVGLSKSVIIKLTEFSDIMKDLMELKDSLPLSQLIDNIMIKTGYMNMLNEGKIENALNRKENLQELVSSAVEFETNSDDISLTAFLESVSLVADIDDFSQEQGQVKLMTLHNAKGLEFPIVFLPGLEENIFPHARSLYNDTELHEERRLCYVGITRAMEKLFITFTNYRKLYGKTSYNSKSRFIDEIPKELFVEDLDKKAAAEKDRANKNNLSRKNGMLQQVSRMNTTYAQEKKSSNTDITEGTKVNHAKWGIGTVINISGTGDDAIASIAFPGMGIKKLALSMAPITKV</sequence>
<dbReference type="Gene3D" id="1.10.486.10">
    <property type="entry name" value="PCRA, domain 4"/>
    <property type="match status" value="1"/>
</dbReference>
<comment type="catalytic activity">
    <reaction evidence="8">
        <text>Couples ATP hydrolysis with the unwinding of duplex DNA by translocating in the 3'-5' direction.</text>
        <dbReference type="EC" id="5.6.2.4"/>
    </reaction>
</comment>
<dbReference type="EC" id="5.6.2.4" evidence="11"/>
<dbReference type="PROSITE" id="PS51198">
    <property type="entry name" value="UVRD_HELICASE_ATP_BIND"/>
    <property type="match status" value="1"/>
</dbReference>
<evidence type="ECO:0000313" key="15">
    <source>
        <dbReference type="Proteomes" id="UP000440004"/>
    </source>
</evidence>
<keyword evidence="5 10" id="KW-0067">ATP-binding</keyword>
<dbReference type="PANTHER" id="PTHR11070:SF2">
    <property type="entry name" value="ATP-DEPENDENT DNA HELICASE SRS2"/>
    <property type="match status" value="1"/>
</dbReference>
<evidence type="ECO:0000256" key="3">
    <source>
        <dbReference type="ARBA" id="ARBA00022801"/>
    </source>
</evidence>
<evidence type="ECO:0000256" key="6">
    <source>
        <dbReference type="ARBA" id="ARBA00023125"/>
    </source>
</evidence>
<dbReference type="CDD" id="cd18807">
    <property type="entry name" value="SF1_C_UvrD"/>
    <property type="match status" value="1"/>
</dbReference>
<evidence type="ECO:0000256" key="5">
    <source>
        <dbReference type="ARBA" id="ARBA00022840"/>
    </source>
</evidence>
<dbReference type="InterPro" id="IPR014016">
    <property type="entry name" value="UvrD-like_ATP-bd"/>
</dbReference>
<dbReference type="GO" id="GO:0016887">
    <property type="term" value="F:ATP hydrolysis activity"/>
    <property type="evidence" value="ECO:0007669"/>
    <property type="project" value="RHEA"/>
</dbReference>
<evidence type="ECO:0000256" key="8">
    <source>
        <dbReference type="ARBA" id="ARBA00034617"/>
    </source>
</evidence>
<keyword evidence="7" id="KW-0413">Isomerase</keyword>
<dbReference type="InterPro" id="IPR013986">
    <property type="entry name" value="DExx_box_DNA_helicase_dom_sf"/>
</dbReference>
<dbReference type="GO" id="GO:0003677">
    <property type="term" value="F:DNA binding"/>
    <property type="evidence" value="ECO:0007669"/>
    <property type="project" value="UniProtKB-KW"/>
</dbReference>
<dbReference type="Proteomes" id="UP000440004">
    <property type="component" value="Unassembled WGS sequence"/>
</dbReference>